<feature type="transmembrane region" description="Helical" evidence="5">
    <location>
        <begin position="246"/>
        <end position="264"/>
    </location>
</feature>
<dbReference type="InterPro" id="IPR012340">
    <property type="entry name" value="NA-bd_OB-fold"/>
</dbReference>
<feature type="transmembrane region" description="Helical" evidence="5">
    <location>
        <begin position="320"/>
        <end position="339"/>
    </location>
</feature>
<evidence type="ECO:0000256" key="4">
    <source>
        <dbReference type="ARBA" id="ARBA00023136"/>
    </source>
</evidence>
<dbReference type="Pfam" id="PF01957">
    <property type="entry name" value="NfeD"/>
    <property type="match status" value="1"/>
</dbReference>
<evidence type="ECO:0000313" key="9">
    <source>
        <dbReference type="EMBL" id="MPL63341.1"/>
    </source>
</evidence>
<keyword evidence="4 5" id="KW-0472">Membrane</keyword>
<dbReference type="Pfam" id="PF24961">
    <property type="entry name" value="NfeD_membrane"/>
    <property type="match status" value="1"/>
</dbReference>
<organism evidence="9">
    <name type="scientific">bioreactor metagenome</name>
    <dbReference type="NCBI Taxonomy" id="1076179"/>
    <lineage>
        <taxon>unclassified sequences</taxon>
        <taxon>metagenomes</taxon>
        <taxon>ecological metagenomes</taxon>
    </lineage>
</organism>
<evidence type="ECO:0000259" key="7">
    <source>
        <dbReference type="Pfam" id="PF24961"/>
    </source>
</evidence>
<feature type="domain" description="NfeD1b N-terminal" evidence="8">
    <location>
        <begin position="28"/>
        <end position="205"/>
    </location>
</feature>
<evidence type="ECO:0000256" key="1">
    <source>
        <dbReference type="ARBA" id="ARBA00004141"/>
    </source>
</evidence>
<evidence type="ECO:0000256" key="3">
    <source>
        <dbReference type="ARBA" id="ARBA00022989"/>
    </source>
</evidence>
<feature type="transmembrane region" description="Helical" evidence="5">
    <location>
        <begin position="295"/>
        <end position="314"/>
    </location>
</feature>
<dbReference type="GO" id="GO:0005886">
    <property type="term" value="C:plasma membrane"/>
    <property type="evidence" value="ECO:0007669"/>
    <property type="project" value="TreeGrafter"/>
</dbReference>
<comment type="subcellular location">
    <subcellularLocation>
        <location evidence="1">Membrane</location>
        <topology evidence="1">Multi-pass membrane protein</topology>
    </subcellularLocation>
</comment>
<reference evidence="9" key="1">
    <citation type="submission" date="2019-08" db="EMBL/GenBank/DDBJ databases">
        <authorList>
            <person name="Kucharzyk K."/>
            <person name="Murdoch R.W."/>
            <person name="Higgins S."/>
            <person name="Loffler F."/>
        </authorList>
    </citation>
    <scope>NUCLEOTIDE SEQUENCE</scope>
</reference>
<dbReference type="InterPro" id="IPR002810">
    <property type="entry name" value="NfeD-like_C"/>
</dbReference>
<evidence type="ECO:0000259" key="6">
    <source>
        <dbReference type="Pfam" id="PF01957"/>
    </source>
</evidence>
<gene>
    <name evidence="9" type="ORF">SDC9_08967</name>
</gene>
<dbReference type="Gene3D" id="2.40.50.140">
    <property type="entry name" value="Nucleic acid-binding proteins"/>
    <property type="match status" value="1"/>
</dbReference>
<proteinExistence type="predicted"/>
<keyword evidence="3 5" id="KW-1133">Transmembrane helix</keyword>
<feature type="domain" description="NfeD-like C-terminal" evidence="6">
    <location>
        <begin position="370"/>
        <end position="424"/>
    </location>
</feature>
<dbReference type="PANTHER" id="PTHR33507:SF3">
    <property type="entry name" value="INNER MEMBRANE PROTEIN YBBJ"/>
    <property type="match status" value="1"/>
</dbReference>
<dbReference type="PANTHER" id="PTHR33507">
    <property type="entry name" value="INNER MEMBRANE PROTEIN YBBJ"/>
    <property type="match status" value="1"/>
</dbReference>
<dbReference type="EMBL" id="VSSQ01000021">
    <property type="protein sequence ID" value="MPL63341.1"/>
    <property type="molecule type" value="Genomic_DNA"/>
</dbReference>
<accession>A0A644TBU3</accession>
<comment type="caution">
    <text evidence="9">The sequence shown here is derived from an EMBL/GenBank/DDBJ whole genome shotgun (WGS) entry which is preliminary data.</text>
</comment>
<feature type="domain" description="NfeD integral membrane" evidence="7">
    <location>
        <begin position="227"/>
        <end position="339"/>
    </location>
</feature>
<dbReference type="SUPFAM" id="SSF52096">
    <property type="entry name" value="ClpP/crotonase"/>
    <property type="match status" value="1"/>
</dbReference>
<dbReference type="Pfam" id="PF25145">
    <property type="entry name" value="NfeD1b_N"/>
    <property type="match status" value="1"/>
</dbReference>
<protein>
    <submittedName>
        <fullName evidence="9">Uncharacterized protein</fullName>
    </submittedName>
</protein>
<dbReference type="InterPro" id="IPR052165">
    <property type="entry name" value="Membrane_assoc_protease"/>
</dbReference>
<dbReference type="Gene3D" id="3.90.226.10">
    <property type="entry name" value="2-enoyl-CoA Hydratase, Chain A, domain 1"/>
    <property type="match status" value="1"/>
</dbReference>
<evidence type="ECO:0000256" key="2">
    <source>
        <dbReference type="ARBA" id="ARBA00022692"/>
    </source>
</evidence>
<evidence type="ECO:0000259" key="8">
    <source>
        <dbReference type="Pfam" id="PF25145"/>
    </source>
</evidence>
<dbReference type="InterPro" id="IPR029045">
    <property type="entry name" value="ClpP/crotonase-like_dom_sf"/>
</dbReference>
<dbReference type="AlphaFoldDB" id="A0A644TBU3"/>
<dbReference type="CDD" id="cd07021">
    <property type="entry name" value="Clp_protease_NfeD_like"/>
    <property type="match status" value="1"/>
</dbReference>
<keyword evidence="2 5" id="KW-0812">Transmembrane</keyword>
<dbReference type="InterPro" id="IPR056738">
    <property type="entry name" value="NfeD1b_N"/>
</dbReference>
<name>A0A644TBU3_9ZZZZ</name>
<evidence type="ECO:0000256" key="5">
    <source>
        <dbReference type="SAM" id="Phobius"/>
    </source>
</evidence>
<dbReference type="InterPro" id="IPR056739">
    <property type="entry name" value="NfeD_membrane"/>
</dbReference>
<sequence length="428" mass="44959">MRYVKALLVLCIITIAMLWHPAAEAAPVVIVNIKGEINGGQTALIQRALNDAKAMGAQSVLVELDTFGGQVDAAVKIRDIISEAPLNTICYIKNRAWSAGALIAIAHRQIAIAPGGSIGAAEPIPATEKNIAALRAEFAATANKTGRNAQIAEAMVDKTLGFAGVAQPGQILALTDYQAAALGYADVVAHDRTAVLAHYGLTGNELLEYNSSWRDTLSGWLSEEATKSLLITIIILAILTEIKTAGTGVAALVGLVAAGLFFISQWWVGFAGWVELALFFGGLLLLLVELYTPGVGIFGVGGLAAILLSFFLVLGASVEALSLLATSLVIAIVVFLLILKRLPSSMLWTKLVLKNSATDAAGFVSSDDYKAYIDKEGITITPLRPAGIITIGGSQLNVVSEGQFIPQGTKVKVVNTSGNRIVVRSVEN</sequence>
<feature type="transmembrane region" description="Helical" evidence="5">
    <location>
        <begin position="270"/>
        <end position="288"/>
    </location>
</feature>